<dbReference type="Pfam" id="PF00482">
    <property type="entry name" value="T2SSF"/>
    <property type="match status" value="2"/>
</dbReference>
<dbReference type="FunFam" id="1.20.81.30:FF:000001">
    <property type="entry name" value="Type II secretion system protein F"/>
    <property type="match status" value="1"/>
</dbReference>
<keyword evidence="3" id="KW-1003">Cell membrane</keyword>
<comment type="similarity">
    <text evidence="2">Belongs to the GSP F family.</text>
</comment>
<dbReference type="EMBL" id="DRWR01000114">
    <property type="protein sequence ID" value="HHQ16516.1"/>
    <property type="molecule type" value="Genomic_DNA"/>
</dbReference>
<evidence type="ECO:0000259" key="9">
    <source>
        <dbReference type="Pfam" id="PF00482"/>
    </source>
</evidence>
<feature type="transmembrane region" description="Helical" evidence="8">
    <location>
        <begin position="366"/>
        <end position="389"/>
    </location>
</feature>
<accession>A0A7V6CEF0</accession>
<evidence type="ECO:0000256" key="8">
    <source>
        <dbReference type="SAM" id="Phobius"/>
    </source>
</evidence>
<dbReference type="PRINTS" id="PR00812">
    <property type="entry name" value="BCTERIALGSPF"/>
</dbReference>
<reference evidence="10" key="1">
    <citation type="journal article" date="2020" name="mSystems">
        <title>Genome- and Community-Level Interaction Insights into Carbon Utilization and Element Cycling Functions of Hydrothermarchaeota in Hydrothermal Sediment.</title>
        <authorList>
            <person name="Zhou Z."/>
            <person name="Liu Y."/>
            <person name="Xu W."/>
            <person name="Pan J."/>
            <person name="Luo Z.H."/>
            <person name="Li M."/>
        </authorList>
    </citation>
    <scope>NUCLEOTIDE SEQUENCE [LARGE SCALE GENOMIC DNA]</scope>
    <source>
        <strain evidence="10">SpSt-106</strain>
    </source>
</reference>
<protein>
    <submittedName>
        <fullName evidence="10">Type II secretion system F family protein</fullName>
    </submittedName>
</protein>
<evidence type="ECO:0000256" key="1">
    <source>
        <dbReference type="ARBA" id="ARBA00004429"/>
    </source>
</evidence>
<evidence type="ECO:0000256" key="4">
    <source>
        <dbReference type="ARBA" id="ARBA00022519"/>
    </source>
</evidence>
<feature type="domain" description="Type II secretion system protein GspF" evidence="9">
    <location>
        <begin position="62"/>
        <end position="183"/>
    </location>
</feature>
<sequence>MEYVYKVLDKKGEEIKGIISAESISEAKKKLKEEGFIIIDVKEKGIEFISKKIKDEDAYRIFNQLSLLLKSGLSVDYSLSICIESFEKKVIKNILETVLKSIKAGRTISQAFSETVFFPPLVISIIKVGEETGKLAKTFENLANYFDFRIKFKTDVKNAMLYPTFLIFASFIALIGIFKIIIPKFFSVFGEDISALPFTARLLYTISETLNFKNFFAFLLFLILFFSFTKIQKLKFIFSKLFSYLIYFPFLKSIFLNLELSRFCYSMATMLQSGVEFITALTYSTGIIQNKLIQKELELTIPKIKEGKSITKAFDEVLFLPAFVKGTVKVAEESGNLAEVFFQLYQHFEEGFKTSVKRLLTIVEPLIITIMGIIIGAIVLSLILTIMSVSNIKI</sequence>
<dbReference type="Gene3D" id="1.20.81.30">
    <property type="entry name" value="Type II secretion system (T2SS), domain F"/>
    <property type="match status" value="2"/>
</dbReference>
<evidence type="ECO:0000256" key="6">
    <source>
        <dbReference type="ARBA" id="ARBA00022989"/>
    </source>
</evidence>
<dbReference type="PANTHER" id="PTHR30012:SF0">
    <property type="entry name" value="TYPE II SECRETION SYSTEM PROTEIN F-RELATED"/>
    <property type="match status" value="1"/>
</dbReference>
<feature type="domain" description="Type II secretion system protein GspF" evidence="9">
    <location>
        <begin position="263"/>
        <end position="384"/>
    </location>
</feature>
<evidence type="ECO:0000256" key="2">
    <source>
        <dbReference type="ARBA" id="ARBA00005745"/>
    </source>
</evidence>
<dbReference type="PANTHER" id="PTHR30012">
    <property type="entry name" value="GENERAL SECRETION PATHWAY PROTEIN"/>
    <property type="match status" value="1"/>
</dbReference>
<dbReference type="InterPro" id="IPR018076">
    <property type="entry name" value="T2SS_GspF_dom"/>
</dbReference>
<feature type="transmembrane region" description="Helical" evidence="8">
    <location>
        <begin position="159"/>
        <end position="182"/>
    </location>
</feature>
<keyword evidence="6 8" id="KW-1133">Transmembrane helix</keyword>
<dbReference type="GO" id="GO:0005886">
    <property type="term" value="C:plasma membrane"/>
    <property type="evidence" value="ECO:0007669"/>
    <property type="project" value="UniProtKB-SubCell"/>
</dbReference>
<feature type="transmembrane region" description="Helical" evidence="8">
    <location>
        <begin position="212"/>
        <end position="229"/>
    </location>
</feature>
<name>A0A7V6CEF0_9BACT</name>
<feature type="transmembrane region" description="Helical" evidence="8">
    <location>
        <begin position="241"/>
        <end position="258"/>
    </location>
</feature>
<dbReference type="InterPro" id="IPR042094">
    <property type="entry name" value="T2SS_GspF_sf"/>
</dbReference>
<evidence type="ECO:0000313" key="10">
    <source>
        <dbReference type="EMBL" id="HHQ16516.1"/>
    </source>
</evidence>
<keyword evidence="4" id="KW-0997">Cell inner membrane</keyword>
<evidence type="ECO:0000256" key="3">
    <source>
        <dbReference type="ARBA" id="ARBA00022475"/>
    </source>
</evidence>
<gene>
    <name evidence="10" type="ORF">ENM15_06875</name>
</gene>
<keyword evidence="7 8" id="KW-0472">Membrane</keyword>
<dbReference type="InterPro" id="IPR003004">
    <property type="entry name" value="GspF/PilC"/>
</dbReference>
<keyword evidence="5 8" id="KW-0812">Transmembrane</keyword>
<evidence type="ECO:0000256" key="5">
    <source>
        <dbReference type="ARBA" id="ARBA00022692"/>
    </source>
</evidence>
<comment type="caution">
    <text evidence="10">The sequence shown here is derived from an EMBL/GenBank/DDBJ whole genome shotgun (WGS) entry which is preliminary data.</text>
</comment>
<organism evidence="10">
    <name type="scientific">Thermodesulfobacterium geofontis</name>
    <dbReference type="NCBI Taxonomy" id="1295609"/>
    <lineage>
        <taxon>Bacteria</taxon>
        <taxon>Pseudomonadati</taxon>
        <taxon>Thermodesulfobacteriota</taxon>
        <taxon>Thermodesulfobacteria</taxon>
        <taxon>Thermodesulfobacteriales</taxon>
        <taxon>Thermodesulfobacteriaceae</taxon>
        <taxon>Thermodesulfobacterium</taxon>
    </lineage>
</organism>
<proteinExistence type="inferred from homology"/>
<evidence type="ECO:0000256" key="7">
    <source>
        <dbReference type="ARBA" id="ARBA00023136"/>
    </source>
</evidence>
<dbReference type="AlphaFoldDB" id="A0A7V6CEF0"/>
<comment type="subcellular location">
    <subcellularLocation>
        <location evidence="1">Cell inner membrane</location>
        <topology evidence="1">Multi-pass membrane protein</topology>
    </subcellularLocation>
</comment>